<dbReference type="Proteomes" id="UP001058003">
    <property type="component" value="Chromosome"/>
</dbReference>
<dbReference type="KEGG" id="daur:Daura_27140"/>
<keyword evidence="4" id="KW-1185">Reference proteome</keyword>
<keyword evidence="2" id="KW-1133">Transmembrane helix</keyword>
<accession>A0A9Q9I736</accession>
<organism evidence="3 4">
    <name type="scientific">Dactylosporangium aurantiacum</name>
    <dbReference type="NCBI Taxonomy" id="35754"/>
    <lineage>
        <taxon>Bacteria</taxon>
        <taxon>Bacillati</taxon>
        <taxon>Actinomycetota</taxon>
        <taxon>Actinomycetes</taxon>
        <taxon>Micromonosporales</taxon>
        <taxon>Micromonosporaceae</taxon>
        <taxon>Dactylosporangium</taxon>
    </lineage>
</organism>
<feature type="transmembrane region" description="Helical" evidence="2">
    <location>
        <begin position="179"/>
        <end position="200"/>
    </location>
</feature>
<dbReference type="RefSeq" id="WP_033357383.1">
    <property type="nucleotide sequence ID" value="NZ_CP073767.1"/>
</dbReference>
<protein>
    <recommendedName>
        <fullName evidence="5">Integral membrane protein</fullName>
    </recommendedName>
</protein>
<evidence type="ECO:0000313" key="4">
    <source>
        <dbReference type="Proteomes" id="UP001058003"/>
    </source>
</evidence>
<feature type="transmembrane region" description="Helical" evidence="2">
    <location>
        <begin position="58"/>
        <end position="77"/>
    </location>
</feature>
<dbReference type="OrthoDB" id="3292770at2"/>
<evidence type="ECO:0000256" key="2">
    <source>
        <dbReference type="SAM" id="Phobius"/>
    </source>
</evidence>
<feature type="compositionally biased region" description="Gly residues" evidence="1">
    <location>
        <begin position="331"/>
        <end position="340"/>
    </location>
</feature>
<reference evidence="3" key="1">
    <citation type="submission" date="2021-04" db="EMBL/GenBank/DDBJ databases">
        <title>Dactylosporangium aurantiacum NRRL B-8018 full assembly.</title>
        <authorList>
            <person name="Hartkoorn R.C."/>
            <person name="Beaudoing E."/>
            <person name="Hot D."/>
        </authorList>
    </citation>
    <scope>NUCLEOTIDE SEQUENCE</scope>
    <source>
        <strain evidence="3">NRRL B-8018</strain>
    </source>
</reference>
<name>A0A9Q9I736_9ACTN</name>
<evidence type="ECO:0000256" key="1">
    <source>
        <dbReference type="SAM" id="MobiDB-lite"/>
    </source>
</evidence>
<feature type="transmembrane region" description="Helical" evidence="2">
    <location>
        <begin position="206"/>
        <end position="224"/>
    </location>
</feature>
<feature type="compositionally biased region" description="Low complexity" evidence="1">
    <location>
        <begin position="321"/>
        <end position="330"/>
    </location>
</feature>
<evidence type="ECO:0000313" key="3">
    <source>
        <dbReference type="EMBL" id="UWZ50507.1"/>
    </source>
</evidence>
<proteinExistence type="predicted"/>
<gene>
    <name evidence="3" type="ORF">Daura_27140</name>
</gene>
<feature type="transmembrane region" description="Helical" evidence="2">
    <location>
        <begin position="148"/>
        <end position="167"/>
    </location>
</feature>
<feature type="transmembrane region" description="Helical" evidence="2">
    <location>
        <begin position="117"/>
        <end position="136"/>
    </location>
</feature>
<evidence type="ECO:0008006" key="5">
    <source>
        <dbReference type="Google" id="ProtNLM"/>
    </source>
</evidence>
<keyword evidence="2" id="KW-0472">Membrane</keyword>
<feature type="transmembrane region" description="Helical" evidence="2">
    <location>
        <begin position="236"/>
        <end position="257"/>
    </location>
</feature>
<feature type="transmembrane region" description="Helical" evidence="2">
    <location>
        <begin position="288"/>
        <end position="308"/>
    </location>
</feature>
<keyword evidence="2" id="KW-0812">Transmembrane</keyword>
<dbReference type="AlphaFoldDB" id="A0A9Q9I736"/>
<feature type="transmembrane region" description="Helical" evidence="2">
    <location>
        <begin position="83"/>
        <end position="105"/>
    </location>
</feature>
<feature type="region of interest" description="Disordered" evidence="1">
    <location>
        <begin position="318"/>
        <end position="340"/>
    </location>
</feature>
<dbReference type="EMBL" id="CP073767">
    <property type="protein sequence ID" value="UWZ50507.1"/>
    <property type="molecule type" value="Genomic_DNA"/>
</dbReference>
<sequence length="340" mass="33323">MVTDALLAIIVRLLPARHRDWGLAMRAETAALPSGPRRWAHAVGCAGAVLAQPAALRAVGYPLAALAALGAVVRWSAGIGHGPLRWAVVGAIALLLAVASVGRFLAPVDAGAAARAVRAGGCLLVGAMTAMFAAAADGHGPPGEQARTGVPILAVLLAGYLAGVLVLTADRTALSARALLTGVAVSVAAAGMWLAAQLAFPPLPPHAGGAIVAVGCGAAAVALLRPGPARDTGLAACCVGMLAPLLVFAGVVAMSVYGPAWLIPDLVPAALTPADRLANSRIEIQDPYMTMLLLAGLAAVAVTVAGLAPTSPAEGHCVTDAAAGGAPPARGTGGPARPGG</sequence>